<feature type="region of interest" description="Disordered" evidence="1">
    <location>
        <begin position="601"/>
        <end position="620"/>
    </location>
</feature>
<dbReference type="Pfam" id="PF03468">
    <property type="entry name" value="XS"/>
    <property type="match status" value="1"/>
</dbReference>
<dbReference type="AlphaFoldDB" id="A0AAP0C2A1"/>
<feature type="domain" description="XS" evidence="2">
    <location>
        <begin position="791"/>
        <end position="915"/>
    </location>
</feature>
<feature type="compositionally biased region" description="Basic and acidic residues" evidence="1">
    <location>
        <begin position="301"/>
        <end position="349"/>
    </location>
</feature>
<dbReference type="PANTHER" id="PTHR46619">
    <property type="entry name" value="RNA RECOGNITION MOTIF XS DOMAIN PROTEIN-RELATED"/>
    <property type="match status" value="1"/>
</dbReference>
<dbReference type="PANTHER" id="PTHR46619:SF2">
    <property type="entry name" value="XS DOMAIN PROTEIN"/>
    <property type="match status" value="1"/>
</dbReference>
<comment type="caution">
    <text evidence="3">The sequence shown here is derived from an EMBL/GenBank/DDBJ whole genome shotgun (WGS) entry which is preliminary data.</text>
</comment>
<evidence type="ECO:0000313" key="4">
    <source>
        <dbReference type="Proteomes" id="UP001418222"/>
    </source>
</evidence>
<dbReference type="EMBL" id="JBBWWQ010000001">
    <property type="protein sequence ID" value="KAK8956695.1"/>
    <property type="molecule type" value="Genomic_DNA"/>
</dbReference>
<dbReference type="InterPro" id="IPR038588">
    <property type="entry name" value="XS_domain_sf"/>
</dbReference>
<reference evidence="3 4" key="1">
    <citation type="journal article" date="2022" name="Nat. Plants">
        <title>Genomes of leafy and leafless Platanthera orchids illuminate the evolution of mycoheterotrophy.</title>
        <authorList>
            <person name="Li M.H."/>
            <person name="Liu K.W."/>
            <person name="Li Z."/>
            <person name="Lu H.C."/>
            <person name="Ye Q.L."/>
            <person name="Zhang D."/>
            <person name="Wang J.Y."/>
            <person name="Li Y.F."/>
            <person name="Zhong Z.M."/>
            <person name="Liu X."/>
            <person name="Yu X."/>
            <person name="Liu D.K."/>
            <person name="Tu X.D."/>
            <person name="Liu B."/>
            <person name="Hao Y."/>
            <person name="Liao X.Y."/>
            <person name="Jiang Y.T."/>
            <person name="Sun W.H."/>
            <person name="Chen J."/>
            <person name="Chen Y.Q."/>
            <person name="Ai Y."/>
            <person name="Zhai J.W."/>
            <person name="Wu S.S."/>
            <person name="Zhou Z."/>
            <person name="Hsiao Y.Y."/>
            <person name="Wu W.L."/>
            <person name="Chen Y.Y."/>
            <person name="Lin Y.F."/>
            <person name="Hsu J.L."/>
            <person name="Li C.Y."/>
            <person name="Wang Z.W."/>
            <person name="Zhao X."/>
            <person name="Zhong W.Y."/>
            <person name="Ma X.K."/>
            <person name="Ma L."/>
            <person name="Huang J."/>
            <person name="Chen G.Z."/>
            <person name="Huang M.Z."/>
            <person name="Huang L."/>
            <person name="Peng D.H."/>
            <person name="Luo Y.B."/>
            <person name="Zou S.Q."/>
            <person name="Chen S.P."/>
            <person name="Lan S."/>
            <person name="Tsai W.C."/>
            <person name="Van de Peer Y."/>
            <person name="Liu Z.J."/>
        </authorList>
    </citation>
    <scope>NUCLEOTIDE SEQUENCE [LARGE SCALE GENOMIC DNA]</scope>
    <source>
        <strain evidence="3">Lor287</strain>
    </source>
</reference>
<sequence length="945" mass="108459">MKGRRSDWRGDPVRYRSRRSRSPLIGDKRRNLSQKRPYRSSGRRSASKERKQDHPLRRSDHGKDPVQGHSLPPQHMAHLRHGSPPPPGDNGFRFQQNSVLPDQPLSNPTWRLSQAINHREFCSQISDALPSSTLSIDGHHMLPQKPTYVHEGSSRLFYSDQPMGSSAILDSERSRTSGDGVARGIRENEIHSFNDRHRAPYDGSIGMEIQDIEMHPYTGRHRDQHDDTDKKQVYSKDLSFPQMPPSHPRTFLIAPSSSILKEEFEGLHHDRIPDGLAPGIRRYPNEPLEHYSFRDISQPDTLRRDLPDPLKRDLPEPLRRDLPEPLRRDLPDPLRRDLPDPLRRDLPDALRRDLQNPLRRDLQDDSLAYDYDDLHPRGLDDHQHRVQEELYKRIPPPRRNATSSTIMDYNEGWMEKDDSTNRTSMDRIFLGHRDSIYRDFTHDYRDVGDQQELGTNSDNWHGGLRTKSFRDYETMLFEEDFTSEKEYVSASYREKHRNRRSLLSDHDLDQHRLVVSTHNRSLADELSDFDVERVDRRQSFIYGNMDESDSDVFGEDEHSYAPYKSKEIWLAEGPTGLPLSNSMLSEHSRYRKFSRTISRSDASMTRGASSMHAKNDHNINLMRRLKRVRSEFHGSSSSKRRQDLLSSSKYGKRAMHERLGAQDGGSHKSGSHFPKNDPPEDSEEFRQQVHKAFLRYSKLLNESPHSRRIYQNQGNSHSLMCCVCGSSSKEFADVKNLVMHTYHSLKAGLKTEHLGFHKALCVLFGWNWCVPPDASRAYQSMPVTEAEAIREDLILWPPLVIIHNSSSTGSGSNNESKDVTVEGLEKILRDMGFGAGMTGACLGKLTNKGIFAVKFMPTFSGLQEAQRLHNHFSAKKRGKQEFRSNGKRNSVDGEIPSVDSDAMLYGYMAVAEDLDKLSEGTKKRCLVKSRKDIQAIVDAPLNTAD</sequence>
<protein>
    <recommendedName>
        <fullName evidence="2">XS domain-containing protein</fullName>
    </recommendedName>
</protein>
<evidence type="ECO:0000313" key="3">
    <source>
        <dbReference type="EMBL" id="KAK8956695.1"/>
    </source>
</evidence>
<feature type="region of interest" description="Disordered" evidence="1">
    <location>
        <begin position="660"/>
        <end position="686"/>
    </location>
</feature>
<accession>A0AAP0C2A1</accession>
<feature type="compositionally biased region" description="Basic and acidic residues" evidence="1">
    <location>
        <begin position="1"/>
        <end position="14"/>
    </location>
</feature>
<name>A0AAP0C2A1_9ASPA</name>
<feature type="region of interest" description="Disordered" evidence="1">
    <location>
        <begin position="299"/>
        <end position="349"/>
    </location>
</feature>
<dbReference type="Proteomes" id="UP001418222">
    <property type="component" value="Unassembled WGS sequence"/>
</dbReference>
<dbReference type="GO" id="GO:0031047">
    <property type="term" value="P:regulatory ncRNA-mediated gene silencing"/>
    <property type="evidence" value="ECO:0007669"/>
    <property type="project" value="InterPro"/>
</dbReference>
<proteinExistence type="predicted"/>
<dbReference type="InterPro" id="IPR005380">
    <property type="entry name" value="XS_domain"/>
</dbReference>
<dbReference type="Gene3D" id="3.30.70.2890">
    <property type="entry name" value="XS domain"/>
    <property type="match status" value="1"/>
</dbReference>
<gene>
    <name evidence="3" type="ORF">KSP39_PZI001546</name>
</gene>
<feature type="region of interest" description="Disordered" evidence="1">
    <location>
        <begin position="630"/>
        <end position="649"/>
    </location>
</feature>
<feature type="compositionally biased region" description="Basic and acidic residues" evidence="1">
    <location>
        <begin position="46"/>
        <end position="66"/>
    </location>
</feature>
<feature type="compositionally biased region" description="Polar residues" evidence="1">
    <location>
        <begin position="93"/>
        <end position="106"/>
    </location>
</feature>
<feature type="region of interest" description="Disordered" evidence="1">
    <location>
        <begin position="1"/>
        <end position="106"/>
    </location>
</feature>
<keyword evidence="4" id="KW-1185">Reference proteome</keyword>
<organism evidence="3 4">
    <name type="scientific">Platanthera zijinensis</name>
    <dbReference type="NCBI Taxonomy" id="2320716"/>
    <lineage>
        <taxon>Eukaryota</taxon>
        <taxon>Viridiplantae</taxon>
        <taxon>Streptophyta</taxon>
        <taxon>Embryophyta</taxon>
        <taxon>Tracheophyta</taxon>
        <taxon>Spermatophyta</taxon>
        <taxon>Magnoliopsida</taxon>
        <taxon>Liliopsida</taxon>
        <taxon>Asparagales</taxon>
        <taxon>Orchidaceae</taxon>
        <taxon>Orchidoideae</taxon>
        <taxon>Orchideae</taxon>
        <taxon>Orchidinae</taxon>
        <taxon>Platanthera</taxon>
    </lineage>
</organism>
<feature type="compositionally biased region" description="Basic residues" evidence="1">
    <location>
        <begin position="31"/>
        <end position="42"/>
    </location>
</feature>
<evidence type="ECO:0000259" key="2">
    <source>
        <dbReference type="Pfam" id="PF03468"/>
    </source>
</evidence>
<evidence type="ECO:0000256" key="1">
    <source>
        <dbReference type="SAM" id="MobiDB-lite"/>
    </source>
</evidence>